<protein>
    <submittedName>
        <fullName evidence="1">Uncharacterized protein</fullName>
    </submittedName>
</protein>
<dbReference type="AlphaFoldDB" id="A0A251UTU6"/>
<keyword evidence="2" id="KW-1185">Reference proteome</keyword>
<organism evidence="1 2">
    <name type="scientific">Helianthus annuus</name>
    <name type="common">Common sunflower</name>
    <dbReference type="NCBI Taxonomy" id="4232"/>
    <lineage>
        <taxon>Eukaryota</taxon>
        <taxon>Viridiplantae</taxon>
        <taxon>Streptophyta</taxon>
        <taxon>Embryophyta</taxon>
        <taxon>Tracheophyta</taxon>
        <taxon>Spermatophyta</taxon>
        <taxon>Magnoliopsida</taxon>
        <taxon>eudicotyledons</taxon>
        <taxon>Gunneridae</taxon>
        <taxon>Pentapetalae</taxon>
        <taxon>asterids</taxon>
        <taxon>campanulids</taxon>
        <taxon>Asterales</taxon>
        <taxon>Asteraceae</taxon>
        <taxon>Asteroideae</taxon>
        <taxon>Heliantheae alliance</taxon>
        <taxon>Heliantheae</taxon>
        <taxon>Helianthus</taxon>
    </lineage>
</organism>
<sequence length="72" mass="8187">MWPNSQPSKSFLHRKELVPVHNTRLKNEVNLMLKCFGPFLGSNTHLVNLICASGLSRSLEMGQKRFCNVMLS</sequence>
<dbReference type="Proteomes" id="UP000215914">
    <property type="component" value="Chromosome 5"/>
</dbReference>
<dbReference type="InParanoid" id="A0A251UTU6"/>
<gene>
    <name evidence="1" type="ORF">HannXRQ_Chr05g0158721</name>
</gene>
<accession>A0A251UTU6</accession>
<evidence type="ECO:0000313" key="1">
    <source>
        <dbReference type="EMBL" id="OTG26443.1"/>
    </source>
</evidence>
<name>A0A251UTU6_HELAN</name>
<dbReference type="EMBL" id="CM007894">
    <property type="protein sequence ID" value="OTG26443.1"/>
    <property type="molecule type" value="Genomic_DNA"/>
</dbReference>
<reference evidence="2" key="1">
    <citation type="journal article" date="2017" name="Nature">
        <title>The sunflower genome provides insights into oil metabolism, flowering and Asterid evolution.</title>
        <authorList>
            <person name="Badouin H."/>
            <person name="Gouzy J."/>
            <person name="Grassa C.J."/>
            <person name="Murat F."/>
            <person name="Staton S.E."/>
            <person name="Cottret L."/>
            <person name="Lelandais-Briere C."/>
            <person name="Owens G.L."/>
            <person name="Carrere S."/>
            <person name="Mayjonade B."/>
            <person name="Legrand L."/>
            <person name="Gill N."/>
            <person name="Kane N.C."/>
            <person name="Bowers J.E."/>
            <person name="Hubner S."/>
            <person name="Bellec A."/>
            <person name="Berard A."/>
            <person name="Berges H."/>
            <person name="Blanchet N."/>
            <person name="Boniface M.C."/>
            <person name="Brunel D."/>
            <person name="Catrice O."/>
            <person name="Chaidir N."/>
            <person name="Claudel C."/>
            <person name="Donnadieu C."/>
            <person name="Faraut T."/>
            <person name="Fievet G."/>
            <person name="Helmstetter N."/>
            <person name="King M."/>
            <person name="Knapp S.J."/>
            <person name="Lai Z."/>
            <person name="Le Paslier M.C."/>
            <person name="Lippi Y."/>
            <person name="Lorenzon L."/>
            <person name="Mandel J.R."/>
            <person name="Marage G."/>
            <person name="Marchand G."/>
            <person name="Marquand E."/>
            <person name="Bret-Mestries E."/>
            <person name="Morien E."/>
            <person name="Nambeesan S."/>
            <person name="Nguyen T."/>
            <person name="Pegot-Espagnet P."/>
            <person name="Pouilly N."/>
            <person name="Raftis F."/>
            <person name="Sallet E."/>
            <person name="Schiex T."/>
            <person name="Thomas J."/>
            <person name="Vandecasteele C."/>
            <person name="Vares D."/>
            <person name="Vear F."/>
            <person name="Vautrin S."/>
            <person name="Crespi M."/>
            <person name="Mangin B."/>
            <person name="Burke J.M."/>
            <person name="Salse J."/>
            <person name="Munos S."/>
            <person name="Vincourt P."/>
            <person name="Rieseberg L.H."/>
            <person name="Langlade N.B."/>
        </authorList>
    </citation>
    <scope>NUCLEOTIDE SEQUENCE [LARGE SCALE GENOMIC DNA]</scope>
    <source>
        <strain evidence="2">cv. SF193</strain>
    </source>
</reference>
<evidence type="ECO:0000313" key="2">
    <source>
        <dbReference type="Proteomes" id="UP000215914"/>
    </source>
</evidence>
<proteinExistence type="predicted"/>